<proteinExistence type="predicted"/>
<dbReference type="Pfam" id="PF01969">
    <property type="entry name" value="Ni_insertion"/>
    <property type="match status" value="1"/>
</dbReference>
<evidence type="ECO:0000313" key="6">
    <source>
        <dbReference type="Proteomes" id="UP000596035"/>
    </source>
</evidence>
<evidence type="ECO:0000256" key="2">
    <source>
        <dbReference type="ARBA" id="ARBA00023239"/>
    </source>
</evidence>
<dbReference type="AlphaFoldDB" id="A0A1Z2XNP6"/>
<dbReference type="Gene3D" id="3.10.20.300">
    <property type="entry name" value="mk0293 like domain"/>
    <property type="match status" value="1"/>
</dbReference>
<accession>A0A1Z2XNP6</accession>
<evidence type="ECO:0000313" key="3">
    <source>
        <dbReference type="EMBL" id="ASB40068.1"/>
    </source>
</evidence>
<reference evidence="3" key="1">
    <citation type="journal article" date="2017" name="Genome Announc.">
        <title>High-Quality Whole-Genome Sequences of the Oligo-Mouse-Microbiota Bacterial Community.</title>
        <authorList>
            <person name="Garzetti D."/>
            <person name="Brugiroux S."/>
            <person name="Bunk B."/>
            <person name="Pukall R."/>
            <person name="McCoy K.D."/>
            <person name="Macpherson A.J."/>
            <person name="Stecher B."/>
        </authorList>
    </citation>
    <scope>NUCLEOTIDE SEQUENCE</scope>
    <source>
        <strain evidence="3">KB18</strain>
    </source>
</reference>
<dbReference type="EMBL" id="CP021422">
    <property type="protein sequence ID" value="ASB40068.1"/>
    <property type="molecule type" value="Genomic_DNA"/>
</dbReference>
<gene>
    <name evidence="3" type="ORF">ADH66_04980</name>
    <name evidence="4" type="ORF">I5Q82_15055</name>
</gene>
<dbReference type="KEGG" id="amur:ADH66_04980"/>
<dbReference type="Proteomes" id="UP000196710">
    <property type="component" value="Chromosome"/>
</dbReference>
<dbReference type="Proteomes" id="UP000596035">
    <property type="component" value="Chromosome"/>
</dbReference>
<keyword evidence="1" id="KW-0533">Nickel</keyword>
<evidence type="ECO:0000313" key="5">
    <source>
        <dbReference type="Proteomes" id="UP000196710"/>
    </source>
</evidence>
<keyword evidence="5" id="KW-1185">Reference proteome</keyword>
<dbReference type="PANTHER" id="PTHR36566">
    <property type="entry name" value="NICKEL INSERTION PROTEIN-RELATED"/>
    <property type="match status" value="1"/>
</dbReference>
<reference evidence="4 6" key="3">
    <citation type="submission" date="2020-11" db="EMBL/GenBank/DDBJ databases">
        <title>Closed and high quality bacterial genomes of the OMM12 community.</title>
        <authorList>
            <person name="Marbouty M."/>
            <person name="Lamy-Besnier Q."/>
            <person name="Debarbieux L."/>
            <person name="Koszul R."/>
        </authorList>
    </citation>
    <scope>NUCLEOTIDE SEQUENCE [LARGE SCALE GENOMIC DNA]</scope>
    <source>
        <strain evidence="4 6">KB18</strain>
    </source>
</reference>
<dbReference type="PANTHER" id="PTHR36566:SF1">
    <property type="entry name" value="PYRIDINIUM-3,5-BISTHIOCARBOXYLIC ACID MONONUCLEOTIDE NICKEL INSERTION PROTEIN"/>
    <property type="match status" value="1"/>
</dbReference>
<dbReference type="InterPro" id="IPR002822">
    <property type="entry name" value="Ni_insertion"/>
</dbReference>
<sequence>MTDEIIELSCNLDDMTPEGVGFALETLLAEGALDAFTTAIGMKKSRPGVMLTCLCRPEEGEKMARLLLRHTTTLGIRETRCKRYILERSLEERETEYGPVRVKRSEGFGVSREKPEYEDLCRIARERGLSLEEVRKLIK</sequence>
<keyword evidence="2" id="KW-0456">Lyase</keyword>
<protein>
    <submittedName>
        <fullName evidence="4">DUF111 family protein</fullName>
    </submittedName>
</protein>
<name>A0A1Z2XNP6_9FIRM</name>
<dbReference type="RefSeq" id="WP_066534890.1">
    <property type="nucleotide sequence ID" value="NZ_CP021422.1"/>
</dbReference>
<evidence type="ECO:0000313" key="4">
    <source>
        <dbReference type="EMBL" id="QQR29358.1"/>
    </source>
</evidence>
<dbReference type="Gene3D" id="3.30.70.1380">
    <property type="entry name" value="Transcriptional regulatory protein pf0864 domain like"/>
    <property type="match status" value="1"/>
</dbReference>
<reference evidence="5" key="2">
    <citation type="submission" date="2017-05" db="EMBL/GenBank/DDBJ databases">
        <title>Improved OligoMM genomes.</title>
        <authorList>
            <person name="Garzetti D."/>
        </authorList>
    </citation>
    <scope>NUCLEOTIDE SEQUENCE [LARGE SCALE GENOMIC DNA]</scope>
    <source>
        <strain evidence="5">KB18</strain>
    </source>
</reference>
<evidence type="ECO:0000256" key="1">
    <source>
        <dbReference type="ARBA" id="ARBA00022596"/>
    </source>
</evidence>
<organism evidence="4 6">
    <name type="scientific">Acutalibacter muris</name>
    <dbReference type="NCBI Taxonomy" id="1796620"/>
    <lineage>
        <taxon>Bacteria</taxon>
        <taxon>Bacillati</taxon>
        <taxon>Bacillota</taxon>
        <taxon>Clostridia</taxon>
        <taxon>Eubacteriales</taxon>
        <taxon>Acutalibacteraceae</taxon>
        <taxon>Acutalibacter</taxon>
    </lineage>
</organism>
<dbReference type="EMBL" id="CP065321">
    <property type="protein sequence ID" value="QQR29358.1"/>
    <property type="molecule type" value="Genomic_DNA"/>
</dbReference>
<dbReference type="GO" id="GO:0016829">
    <property type="term" value="F:lyase activity"/>
    <property type="evidence" value="ECO:0007669"/>
    <property type="project" value="UniProtKB-KW"/>
</dbReference>